<dbReference type="EMBL" id="JAPDRL010000028">
    <property type="protein sequence ID" value="KAJ9665516.1"/>
    <property type="molecule type" value="Genomic_DNA"/>
</dbReference>
<dbReference type="GO" id="GO:0004114">
    <property type="term" value="F:3',5'-cyclic-nucleotide phosphodiesterase activity"/>
    <property type="evidence" value="ECO:0007669"/>
    <property type="project" value="UniProtKB-EC"/>
</dbReference>
<accession>A0ABQ9NV44</accession>
<comment type="cofactor">
    <cofactor evidence="3">
        <name>a divalent metal cation</name>
        <dbReference type="ChEBI" id="CHEBI:60240"/>
    </cofactor>
    <text evidence="3">Binds 2 divalent metal cations per subunit. Site 1 may preferentially bind zinc ions, while site 2 has a preference for magnesium and/or manganese ions.</text>
</comment>
<dbReference type="PANTHER" id="PTHR11347">
    <property type="entry name" value="CYCLIC NUCLEOTIDE PHOSPHODIESTERASE"/>
    <property type="match status" value="1"/>
</dbReference>
<keyword evidence="2 3" id="KW-0378">Hydrolase</keyword>
<evidence type="ECO:0000256" key="1">
    <source>
        <dbReference type="ARBA" id="ARBA00022723"/>
    </source>
</evidence>
<feature type="region of interest" description="Disordered" evidence="4">
    <location>
        <begin position="733"/>
        <end position="757"/>
    </location>
</feature>
<protein>
    <recommendedName>
        <fullName evidence="3">Phosphodiesterase</fullName>
        <ecNumber evidence="3">3.1.4.-</ecNumber>
    </recommendedName>
</protein>
<reference evidence="6" key="1">
    <citation type="submission" date="2022-10" db="EMBL/GenBank/DDBJ databases">
        <title>Culturing micro-colonial fungi from biological soil crusts in the Mojave desert and describing Neophaeococcomyces mojavensis, and introducing the new genera and species Taxawa tesnikishii.</title>
        <authorList>
            <person name="Kurbessoian T."/>
            <person name="Stajich J.E."/>
        </authorList>
    </citation>
    <scope>NUCLEOTIDE SEQUENCE</scope>
    <source>
        <strain evidence="6">TK_1</strain>
    </source>
</reference>
<dbReference type="CDD" id="cd00077">
    <property type="entry name" value="HDc"/>
    <property type="match status" value="1"/>
</dbReference>
<feature type="region of interest" description="Disordered" evidence="4">
    <location>
        <begin position="563"/>
        <end position="721"/>
    </location>
</feature>
<dbReference type="SMART" id="SM00471">
    <property type="entry name" value="HDc"/>
    <property type="match status" value="1"/>
</dbReference>
<feature type="compositionally biased region" description="Polar residues" evidence="4">
    <location>
        <begin position="529"/>
        <end position="541"/>
    </location>
</feature>
<organism evidence="6 7">
    <name type="scientific">Coniosporium apollinis</name>
    <dbReference type="NCBI Taxonomy" id="61459"/>
    <lineage>
        <taxon>Eukaryota</taxon>
        <taxon>Fungi</taxon>
        <taxon>Dikarya</taxon>
        <taxon>Ascomycota</taxon>
        <taxon>Pezizomycotina</taxon>
        <taxon>Dothideomycetes</taxon>
        <taxon>Dothideomycetes incertae sedis</taxon>
        <taxon>Coniosporium</taxon>
    </lineage>
</organism>
<dbReference type="Gene3D" id="1.10.1300.10">
    <property type="entry name" value="3'5'-cyclic nucleotide phosphodiesterase, catalytic domain"/>
    <property type="match status" value="1"/>
</dbReference>
<dbReference type="Proteomes" id="UP001172684">
    <property type="component" value="Unassembled WGS sequence"/>
</dbReference>
<evidence type="ECO:0000256" key="2">
    <source>
        <dbReference type="ARBA" id="ARBA00022801"/>
    </source>
</evidence>
<feature type="domain" description="PDEase" evidence="5">
    <location>
        <begin position="85"/>
        <end position="445"/>
    </location>
</feature>
<feature type="compositionally biased region" description="Polar residues" evidence="4">
    <location>
        <begin position="563"/>
        <end position="582"/>
    </location>
</feature>
<feature type="compositionally biased region" description="Polar residues" evidence="4">
    <location>
        <begin position="489"/>
        <end position="503"/>
    </location>
</feature>
<feature type="compositionally biased region" description="Basic and acidic residues" evidence="4">
    <location>
        <begin position="656"/>
        <end position="676"/>
    </location>
</feature>
<feature type="compositionally biased region" description="Basic and acidic residues" evidence="4">
    <location>
        <begin position="705"/>
        <end position="720"/>
    </location>
</feature>
<dbReference type="EC" id="3.1.4.-" evidence="3"/>
<keyword evidence="1 3" id="KW-0479">Metal-binding</keyword>
<evidence type="ECO:0000256" key="4">
    <source>
        <dbReference type="SAM" id="MobiDB-lite"/>
    </source>
</evidence>
<comment type="caution">
    <text evidence="6">The sequence shown here is derived from an EMBL/GenBank/DDBJ whole genome shotgun (WGS) entry which is preliminary data.</text>
</comment>
<gene>
    <name evidence="6" type="primary">PDE2</name>
    <name evidence="6" type="ORF">H2201_004398</name>
</gene>
<feature type="compositionally biased region" description="Polar residues" evidence="4">
    <location>
        <begin position="681"/>
        <end position="702"/>
    </location>
</feature>
<comment type="similarity">
    <text evidence="3">Belongs to the cyclic nucleotide phosphodiesterase family.</text>
</comment>
<name>A0ABQ9NV44_9PEZI</name>
<evidence type="ECO:0000259" key="5">
    <source>
        <dbReference type="PROSITE" id="PS51845"/>
    </source>
</evidence>
<evidence type="ECO:0000313" key="7">
    <source>
        <dbReference type="Proteomes" id="UP001172684"/>
    </source>
</evidence>
<dbReference type="InterPro" id="IPR003607">
    <property type="entry name" value="HD/PDEase_dom"/>
</dbReference>
<feature type="region of interest" description="Disordered" evidence="4">
    <location>
        <begin position="461"/>
        <end position="549"/>
    </location>
</feature>
<evidence type="ECO:0000256" key="3">
    <source>
        <dbReference type="RuleBase" id="RU363067"/>
    </source>
</evidence>
<sequence length="757" mass="83666">MTDTVRLIRYLDAGAVDVYSSPLHKDHVHSLAVHAYRVHKEVAKEEPQFLVNRRSRKMSWVGVNEQKPYAYLREAMVSGLMQGICNPENVTDSINPNDVNVTPARRQMVAEAVGSWSFSAHDFNDDELLLGALAMLQHALTMPELENWHMDSDELLIFLLASRTAYNEFVLYHNFRHVVDVLQALFTFLVQIGTLPPYPPGSKPESGTPPSAIGNLLKPFDALTLLISAIGHDVGHPGVNNAFLVALNSPLAQLYNDRSVLESFHCAAYSQILRRYWPSVFADIAMRKLMINSILATDMGLHFKYMSDLGNLQDKLAHNNFTTDGWSVKVCEEYKDLACGLLIKCADISNVARRFHVAAQWAIILTDEFSHQGMMEVELGIPTCLFGGPPERNNPIKMAQSQIGFMNIFARPLFEAVTGILPAMRFSVDQILENKKVWENRIEEQKEKTAEKRGRKDLLSIRTLDGAGSGTASGAVSPRSRSLVDPNGRKSSQPGSEQHSPTSGAMPRPPTIPTDSRRSSLGPSRRGSEQNAIRSTENAVQQERRGSNDPIATANLTTILIHQQAKQQKNAELSATQQSHRSVSPARKPEPGLDTPSADEKTPEPLSKADSLHLGPAVNGSLETPPLSSQSDIPRQGVVNTDEEQDASCCATNPGGDRRKSEKRSAWRRKDKEAAVAEKSPVTSLTPVASRSSSTPNVNAPTRTVLERTTSEGKEGDARGSKFGFRFWRRKFRGEEREGSPVQEVQQRERAEEGTVS</sequence>
<keyword evidence="7" id="KW-1185">Reference proteome</keyword>
<evidence type="ECO:0000313" key="6">
    <source>
        <dbReference type="EMBL" id="KAJ9665516.1"/>
    </source>
</evidence>
<dbReference type="InterPro" id="IPR023174">
    <property type="entry name" value="PDEase_CS"/>
</dbReference>
<feature type="compositionally biased region" description="Basic and acidic residues" evidence="4">
    <location>
        <begin position="746"/>
        <end position="757"/>
    </location>
</feature>
<dbReference type="Pfam" id="PF00233">
    <property type="entry name" value="PDEase_I"/>
    <property type="match status" value="1"/>
</dbReference>
<dbReference type="SUPFAM" id="SSF109604">
    <property type="entry name" value="HD-domain/PDEase-like"/>
    <property type="match status" value="1"/>
</dbReference>
<proteinExistence type="inferred from homology"/>
<dbReference type="PROSITE" id="PS00126">
    <property type="entry name" value="PDEASE_I_1"/>
    <property type="match status" value="1"/>
</dbReference>
<dbReference type="InterPro" id="IPR002073">
    <property type="entry name" value="PDEase_catalytic_dom"/>
</dbReference>
<dbReference type="InterPro" id="IPR036971">
    <property type="entry name" value="PDEase_catalytic_dom_sf"/>
</dbReference>
<dbReference type="PROSITE" id="PS51845">
    <property type="entry name" value="PDEASE_I_2"/>
    <property type="match status" value="1"/>
</dbReference>